<dbReference type="InterPro" id="IPR050770">
    <property type="entry name" value="Intradiol_RC_Dioxygenase"/>
</dbReference>
<keyword evidence="10" id="KW-1185">Reference proteome</keyword>
<dbReference type="PANTHER" id="PTHR33711:SF7">
    <property type="entry name" value="INTRADIOL RING-CLEAVAGE DIOXYGENASES DOMAIN-CONTAINING PROTEIN-RELATED"/>
    <property type="match status" value="1"/>
</dbReference>
<evidence type="ECO:0008006" key="11">
    <source>
        <dbReference type="Google" id="ProtNLM"/>
    </source>
</evidence>
<sequence length="299" mass="33051">MASIESGTGSGTVLGQQFTKSVIESIGPKASPRLREVMASLIQHIHDFAREVELTTDEWMAGVQLINAAGQMSNDKRNEGQLLCDVIGLESLVDDITFSAAAKKTNGLTASAILGPFWRRDTPRRQNGSTIALDMPPDGRAVYMHGKVSDVDTGKPLVSASLDVWQASTNGLYEQQDPEQREYNLRGIFQTDARGRYAFYCLKPTAYPVPTDGPAGQLLQKMDRQVFRPAHIHLMVQADGYKPLTTQIFDKYCQYLGEDSVFAVKDELSVEFVPREGDSQAGLQLEYNVTLKRADVEET</sequence>
<dbReference type="RefSeq" id="XP_043000537.1">
    <property type="nucleotide sequence ID" value="XM_043144602.1"/>
</dbReference>
<dbReference type="Pfam" id="PF04444">
    <property type="entry name" value="Dioxygenase_N"/>
    <property type="match status" value="1"/>
</dbReference>
<dbReference type="GO" id="GO:0009712">
    <property type="term" value="P:catechol-containing compound metabolic process"/>
    <property type="evidence" value="ECO:0007669"/>
    <property type="project" value="InterPro"/>
</dbReference>
<evidence type="ECO:0000256" key="4">
    <source>
        <dbReference type="ARBA" id="ARBA00022964"/>
    </source>
</evidence>
<evidence type="ECO:0000256" key="2">
    <source>
        <dbReference type="ARBA" id="ARBA00007825"/>
    </source>
</evidence>
<accession>A0A8E5HWF5</accession>
<comment type="cofactor">
    <cofactor evidence="1">
        <name>Fe(3+)</name>
        <dbReference type="ChEBI" id="CHEBI:29034"/>
    </cofactor>
</comment>
<evidence type="ECO:0000313" key="9">
    <source>
        <dbReference type="EMBL" id="QUC22864.1"/>
    </source>
</evidence>
<reference evidence="9" key="1">
    <citation type="submission" date="2020-03" db="EMBL/GenBank/DDBJ databases">
        <title>A mixture of massive structural variations and highly conserved coding sequences in Ustilaginoidea virens genome.</title>
        <authorList>
            <person name="Zhang K."/>
            <person name="Zhao Z."/>
            <person name="Zhang Z."/>
            <person name="Li Y."/>
            <person name="Hsiang T."/>
            <person name="Sun W."/>
        </authorList>
    </citation>
    <scope>NUCLEOTIDE SEQUENCE</scope>
    <source>
        <strain evidence="9">UV-8b</strain>
    </source>
</reference>
<keyword evidence="6" id="KW-0408">Iron</keyword>
<evidence type="ECO:0000313" key="10">
    <source>
        <dbReference type="Proteomes" id="UP000027002"/>
    </source>
</evidence>
<keyword evidence="4" id="KW-0223">Dioxygenase</keyword>
<keyword evidence="3" id="KW-0479">Metal-binding</keyword>
<dbReference type="Proteomes" id="UP000027002">
    <property type="component" value="Chromosome 6"/>
</dbReference>
<dbReference type="GO" id="GO:0008199">
    <property type="term" value="F:ferric iron binding"/>
    <property type="evidence" value="ECO:0007669"/>
    <property type="project" value="InterPro"/>
</dbReference>
<keyword evidence="5" id="KW-0560">Oxidoreductase</keyword>
<dbReference type="Gene3D" id="2.60.130.10">
    <property type="entry name" value="Aromatic compound dioxygenase"/>
    <property type="match status" value="1"/>
</dbReference>
<dbReference type="InterPro" id="IPR000627">
    <property type="entry name" value="Intradiol_dOase_C"/>
</dbReference>
<evidence type="ECO:0000259" key="8">
    <source>
        <dbReference type="Pfam" id="PF04444"/>
    </source>
</evidence>
<dbReference type="PANTHER" id="PTHR33711">
    <property type="entry name" value="DIOXYGENASE, PUTATIVE (AFU_ORTHOLOGUE AFUA_2G02910)-RELATED"/>
    <property type="match status" value="1"/>
</dbReference>
<feature type="domain" description="Catechol dioxygenase N-terminal" evidence="8">
    <location>
        <begin position="32"/>
        <end position="104"/>
    </location>
</feature>
<dbReference type="InterPro" id="IPR039390">
    <property type="entry name" value="1_2-HQD/HQD"/>
</dbReference>
<protein>
    <recommendedName>
        <fullName evidence="11">Catechol dioxygenase</fullName>
    </recommendedName>
</protein>
<evidence type="ECO:0000256" key="6">
    <source>
        <dbReference type="ARBA" id="ARBA00023004"/>
    </source>
</evidence>
<dbReference type="OrthoDB" id="5238185at2759"/>
<gene>
    <name evidence="9" type="ORF">UV8b_07105</name>
</gene>
<dbReference type="KEGG" id="uvi:66067882"/>
<dbReference type="InterPro" id="IPR015889">
    <property type="entry name" value="Intradiol_dOase_core"/>
</dbReference>
<dbReference type="GeneID" id="66067882"/>
<evidence type="ECO:0000256" key="1">
    <source>
        <dbReference type="ARBA" id="ARBA00001965"/>
    </source>
</evidence>
<dbReference type="GO" id="GO:0018576">
    <property type="term" value="F:catechol 1,2-dioxygenase activity"/>
    <property type="evidence" value="ECO:0007669"/>
    <property type="project" value="InterPro"/>
</dbReference>
<dbReference type="SUPFAM" id="SSF49482">
    <property type="entry name" value="Aromatic compound dioxygenase"/>
    <property type="match status" value="1"/>
</dbReference>
<dbReference type="InterPro" id="IPR007535">
    <property type="entry name" value="Catechol_dOase_N"/>
</dbReference>
<feature type="domain" description="Intradiol ring-cleavage dioxygenases" evidence="7">
    <location>
        <begin position="114"/>
        <end position="292"/>
    </location>
</feature>
<organism evidence="9 10">
    <name type="scientific">Ustilaginoidea virens</name>
    <name type="common">Rice false smut fungus</name>
    <name type="synonym">Villosiclava virens</name>
    <dbReference type="NCBI Taxonomy" id="1159556"/>
    <lineage>
        <taxon>Eukaryota</taxon>
        <taxon>Fungi</taxon>
        <taxon>Dikarya</taxon>
        <taxon>Ascomycota</taxon>
        <taxon>Pezizomycotina</taxon>
        <taxon>Sordariomycetes</taxon>
        <taxon>Hypocreomycetidae</taxon>
        <taxon>Hypocreales</taxon>
        <taxon>Clavicipitaceae</taxon>
        <taxon>Ustilaginoidea</taxon>
    </lineage>
</organism>
<name>A0A8E5HWF5_USTVR</name>
<dbReference type="EMBL" id="CP072758">
    <property type="protein sequence ID" value="QUC22864.1"/>
    <property type="molecule type" value="Genomic_DNA"/>
</dbReference>
<dbReference type="AlphaFoldDB" id="A0A8E5HWF5"/>
<evidence type="ECO:0000256" key="3">
    <source>
        <dbReference type="ARBA" id="ARBA00022723"/>
    </source>
</evidence>
<dbReference type="Pfam" id="PF00775">
    <property type="entry name" value="Dioxygenase_C"/>
    <property type="match status" value="1"/>
</dbReference>
<evidence type="ECO:0000259" key="7">
    <source>
        <dbReference type="Pfam" id="PF00775"/>
    </source>
</evidence>
<evidence type="ECO:0000256" key="5">
    <source>
        <dbReference type="ARBA" id="ARBA00023002"/>
    </source>
</evidence>
<dbReference type="CDD" id="cd03461">
    <property type="entry name" value="1_2-HQD"/>
    <property type="match status" value="1"/>
</dbReference>
<comment type="similarity">
    <text evidence="2">Belongs to the intradiol ring-cleavage dioxygenase family.</text>
</comment>
<proteinExistence type="inferred from homology"/>